<protein>
    <recommendedName>
        <fullName evidence="4">DUF2069 domain-containing protein</fullName>
    </recommendedName>
</protein>
<comment type="caution">
    <text evidence="2">The sequence shown here is derived from an EMBL/GenBank/DDBJ whole genome shotgun (WGS) entry which is preliminary data.</text>
</comment>
<keyword evidence="3" id="KW-1185">Reference proteome</keyword>
<keyword evidence="1" id="KW-0812">Transmembrane</keyword>
<proteinExistence type="predicted"/>
<feature type="transmembrane region" description="Helical" evidence="1">
    <location>
        <begin position="87"/>
        <end position="108"/>
    </location>
</feature>
<feature type="transmembrane region" description="Helical" evidence="1">
    <location>
        <begin position="34"/>
        <end position="55"/>
    </location>
</feature>
<name>A0A9X2F7V6_9BACT</name>
<feature type="transmembrane region" description="Helical" evidence="1">
    <location>
        <begin position="62"/>
        <end position="81"/>
    </location>
</feature>
<reference evidence="2" key="1">
    <citation type="submission" date="2022-06" db="EMBL/GenBank/DDBJ databases">
        <title>Aeoliella straminimaris, a novel planctomycete from sediments.</title>
        <authorList>
            <person name="Vitorino I.R."/>
            <person name="Lage O.M."/>
        </authorList>
    </citation>
    <scope>NUCLEOTIDE SEQUENCE</scope>
    <source>
        <strain evidence="2">ICT_H6.2</strain>
    </source>
</reference>
<keyword evidence="1" id="KW-0472">Membrane</keyword>
<sequence>MPAPRFTLRRLLIGVTLFCVVMGLAAIFPYQALIVGWILLPLLPALAIAGWALAVSNKRWRTLVILTPSVLFSFLLVFPALGHGGDLAHLIGDCMLPTAFLMWLAALVDSAYRNPNRWPPG</sequence>
<evidence type="ECO:0000256" key="1">
    <source>
        <dbReference type="SAM" id="Phobius"/>
    </source>
</evidence>
<evidence type="ECO:0000313" key="2">
    <source>
        <dbReference type="EMBL" id="MCO6043293.1"/>
    </source>
</evidence>
<dbReference type="AlphaFoldDB" id="A0A9X2F7V6"/>
<dbReference type="EMBL" id="JAMXLR010000020">
    <property type="protein sequence ID" value="MCO6043293.1"/>
    <property type="molecule type" value="Genomic_DNA"/>
</dbReference>
<dbReference type="Proteomes" id="UP001155241">
    <property type="component" value="Unassembled WGS sequence"/>
</dbReference>
<organism evidence="2 3">
    <name type="scientific">Aeoliella straminimaris</name>
    <dbReference type="NCBI Taxonomy" id="2954799"/>
    <lineage>
        <taxon>Bacteria</taxon>
        <taxon>Pseudomonadati</taxon>
        <taxon>Planctomycetota</taxon>
        <taxon>Planctomycetia</taxon>
        <taxon>Pirellulales</taxon>
        <taxon>Lacipirellulaceae</taxon>
        <taxon>Aeoliella</taxon>
    </lineage>
</organism>
<accession>A0A9X2F7V6</accession>
<gene>
    <name evidence="2" type="ORF">NG895_05185</name>
</gene>
<feature type="transmembrane region" description="Helical" evidence="1">
    <location>
        <begin position="12"/>
        <end position="28"/>
    </location>
</feature>
<evidence type="ECO:0008006" key="4">
    <source>
        <dbReference type="Google" id="ProtNLM"/>
    </source>
</evidence>
<evidence type="ECO:0000313" key="3">
    <source>
        <dbReference type="Proteomes" id="UP001155241"/>
    </source>
</evidence>
<dbReference type="RefSeq" id="WP_252851399.1">
    <property type="nucleotide sequence ID" value="NZ_JAMXLR010000020.1"/>
</dbReference>
<keyword evidence="1" id="KW-1133">Transmembrane helix</keyword>